<dbReference type="InterPro" id="IPR011250">
    <property type="entry name" value="OMP/PagP_B-barrel"/>
</dbReference>
<organism evidence="1 2">
    <name type="scientific">Marinigracilibium pacificum</name>
    <dbReference type="NCBI Taxonomy" id="2729599"/>
    <lineage>
        <taxon>Bacteria</taxon>
        <taxon>Pseudomonadati</taxon>
        <taxon>Bacteroidota</taxon>
        <taxon>Cytophagia</taxon>
        <taxon>Cytophagales</taxon>
        <taxon>Flammeovirgaceae</taxon>
        <taxon>Marinigracilibium</taxon>
    </lineage>
</organism>
<evidence type="ECO:0000313" key="1">
    <source>
        <dbReference type="EMBL" id="NMM48234.1"/>
    </source>
</evidence>
<dbReference type="EMBL" id="JABBNU010000004">
    <property type="protein sequence ID" value="NMM48234.1"/>
    <property type="molecule type" value="Genomic_DNA"/>
</dbReference>
<keyword evidence="2" id="KW-1185">Reference proteome</keyword>
<protein>
    <submittedName>
        <fullName evidence="1">Outer membrane beta-barrel protein</fullName>
    </submittedName>
</protein>
<dbReference type="SUPFAM" id="SSF56925">
    <property type="entry name" value="OMPA-like"/>
    <property type="match status" value="1"/>
</dbReference>
<dbReference type="Gene3D" id="2.40.160.20">
    <property type="match status" value="1"/>
</dbReference>
<dbReference type="AlphaFoldDB" id="A0A848J177"/>
<evidence type="ECO:0000313" key="2">
    <source>
        <dbReference type="Proteomes" id="UP000559010"/>
    </source>
</evidence>
<dbReference type="Proteomes" id="UP000559010">
    <property type="component" value="Unassembled WGS sequence"/>
</dbReference>
<accession>A0A848J177</accession>
<proteinExistence type="predicted"/>
<dbReference type="RefSeq" id="WP_169679734.1">
    <property type="nucleotide sequence ID" value="NZ_JABBNU010000004.1"/>
</dbReference>
<gene>
    <name evidence="1" type="ORF">HH304_07475</name>
</gene>
<sequence>MKHTKLYTLIIIFLLTSSIGFAQSKYSSLNYSMGLPTGDLADYIEDASFRGLTFSFRSEVNEMLMLGVKVGYNAFYEDSGYKTATDGNTTISGRQYRYEHVVPIYFTIGKQFLEDDFRPYINLGIGTSYIDRETDIGVFAFKDDTWQFSLNPELGFVYWVYPGFGLNFGVSYYANFKNDTFDAQNYVGIQAGISFYSR</sequence>
<comment type="caution">
    <text evidence="1">The sequence shown here is derived from an EMBL/GenBank/DDBJ whole genome shotgun (WGS) entry which is preliminary data.</text>
</comment>
<name>A0A848J177_9BACT</name>
<reference evidence="1 2" key="1">
    <citation type="submission" date="2020-04" db="EMBL/GenBank/DDBJ databases">
        <title>Flammeovirgaceae bacterium KN852 isolated from deep sea.</title>
        <authorList>
            <person name="Zhang D.-C."/>
        </authorList>
    </citation>
    <scope>NUCLEOTIDE SEQUENCE [LARGE SCALE GENOMIC DNA]</scope>
    <source>
        <strain evidence="1 2">KN852</strain>
    </source>
</reference>